<feature type="region of interest" description="Disordered" evidence="1">
    <location>
        <begin position="244"/>
        <end position="347"/>
    </location>
</feature>
<dbReference type="EMBL" id="KV919164">
    <property type="protein sequence ID" value="OSX71153.1"/>
    <property type="molecule type" value="Genomic_DNA"/>
</dbReference>
<evidence type="ECO:0000313" key="3">
    <source>
        <dbReference type="Proteomes" id="UP000218209"/>
    </source>
</evidence>
<feature type="compositionally biased region" description="Low complexity" evidence="1">
    <location>
        <begin position="139"/>
        <end position="162"/>
    </location>
</feature>
<feature type="compositionally biased region" description="Pro residues" evidence="1">
    <location>
        <begin position="44"/>
        <end position="62"/>
    </location>
</feature>
<feature type="non-terminal residue" evidence="2">
    <location>
        <position position="594"/>
    </location>
</feature>
<reference evidence="2 3" key="1">
    <citation type="submission" date="2017-03" db="EMBL/GenBank/DDBJ databases">
        <title>WGS assembly of Porphyra umbilicalis.</title>
        <authorList>
            <person name="Brawley S.H."/>
            <person name="Blouin N.A."/>
            <person name="Ficko-Blean E."/>
            <person name="Wheeler G.L."/>
            <person name="Lohr M."/>
            <person name="Goodson H.V."/>
            <person name="Jenkins J.W."/>
            <person name="Blaby-Haas C.E."/>
            <person name="Helliwell K.E."/>
            <person name="Chan C."/>
            <person name="Marriage T."/>
            <person name="Bhattacharya D."/>
            <person name="Klein A.S."/>
            <person name="Badis Y."/>
            <person name="Brodie J."/>
            <person name="Cao Y."/>
            <person name="Collen J."/>
            <person name="Dittami S.M."/>
            <person name="Gachon C.M."/>
            <person name="Green B.R."/>
            <person name="Karpowicz S."/>
            <person name="Kim J.W."/>
            <person name="Kudahl U."/>
            <person name="Lin S."/>
            <person name="Michel G."/>
            <person name="Mittag M."/>
            <person name="Olson B.J."/>
            <person name="Pangilinan J."/>
            <person name="Peng Y."/>
            <person name="Qiu H."/>
            <person name="Shu S."/>
            <person name="Singer J.T."/>
            <person name="Smith A.G."/>
            <person name="Sprecher B.N."/>
            <person name="Wagner V."/>
            <person name="Wang W."/>
            <person name="Wang Z.-Y."/>
            <person name="Yan J."/>
            <person name="Yarish C."/>
            <person name="Zoeuner-Riek S."/>
            <person name="Zhuang Y."/>
            <person name="Zou Y."/>
            <person name="Lindquist E.A."/>
            <person name="Grimwood J."/>
            <person name="Barry K."/>
            <person name="Rokhsar D.S."/>
            <person name="Schmutz J."/>
            <person name="Stiller J.W."/>
            <person name="Grossman A.R."/>
            <person name="Prochnik S.E."/>
        </authorList>
    </citation>
    <scope>NUCLEOTIDE SEQUENCE [LARGE SCALE GENOMIC DNA]</scope>
    <source>
        <strain evidence="2">4086291</strain>
    </source>
</reference>
<feature type="region of interest" description="Disordered" evidence="1">
    <location>
        <begin position="368"/>
        <end position="395"/>
    </location>
</feature>
<gene>
    <name evidence="2" type="ORF">BU14_0586s0005</name>
</gene>
<keyword evidence="3" id="KW-1185">Reference proteome</keyword>
<proteinExistence type="predicted"/>
<organism evidence="2 3">
    <name type="scientific">Porphyra umbilicalis</name>
    <name type="common">Purple laver</name>
    <name type="synonym">Red alga</name>
    <dbReference type="NCBI Taxonomy" id="2786"/>
    <lineage>
        <taxon>Eukaryota</taxon>
        <taxon>Rhodophyta</taxon>
        <taxon>Bangiophyceae</taxon>
        <taxon>Bangiales</taxon>
        <taxon>Bangiaceae</taxon>
        <taxon>Porphyra</taxon>
    </lineage>
</organism>
<feature type="compositionally biased region" description="Low complexity" evidence="1">
    <location>
        <begin position="169"/>
        <end position="178"/>
    </location>
</feature>
<feature type="compositionally biased region" description="Pro residues" evidence="1">
    <location>
        <begin position="190"/>
        <end position="224"/>
    </location>
</feature>
<evidence type="ECO:0000313" key="2">
    <source>
        <dbReference type="EMBL" id="OSX71153.1"/>
    </source>
</evidence>
<dbReference type="Proteomes" id="UP000218209">
    <property type="component" value="Unassembled WGS sequence"/>
</dbReference>
<feature type="region of interest" description="Disordered" evidence="1">
    <location>
        <begin position="139"/>
        <end position="225"/>
    </location>
</feature>
<sequence>MRALGMCAGDCHAAPSPAPGCRPSAQVLPTSSLALLADRSAHPPGGPPRPPSGRPPHPPSWPEAPATLCSIAPPTLLPTALVPVVFLSASPPSHAFSPARTGAGGSHSTTGRTTGRAAIRFGLVADTLEPDTRFHQRAVPAARGASPGAARQGPRVAAADAPTAPPPSSSSCRVAACPPRRRSTSRRSLPSPPPPAGTPASPPAPLPPAPPCPDRGVPPPPSPLPLSRRAVLTAVPLLAALIGGVPLAPSPPPRRRRPPPPLPAAPSLTRSGRAPPKPTPRRRRCAPTRSPAPLRPSPRRGGSWTGQGAPPTGKPRYEPQHAAAGATVREWGGAPGRGSRRWPAKPGRCRSSLHVRVAARARARDRWCGGTRPTTKRARPQPSWAVGSPAGPVRDRRGCPPPAIAPPWGRVALPTTRGRGVAARLAQRRAVAGAKPPAYGVRAHTERSCHDQPGGRVVASRRWLGAPPSRRRVGRANGPMRASGRVLRAPRVPRFASLAPPGVASAPACGATLGGPRARFFSWRPADRFRPAPAPAPQRARCGVPALCAAAPPVVPAQRSSARRGGATAAAAVWAGAWRRRLAPLSPRRGAPAG</sequence>
<feature type="region of interest" description="Disordered" evidence="1">
    <location>
        <begin position="96"/>
        <end position="115"/>
    </location>
</feature>
<dbReference type="AlphaFoldDB" id="A0A1X6NRZ0"/>
<feature type="compositionally biased region" description="Low complexity" evidence="1">
    <location>
        <begin position="265"/>
        <end position="274"/>
    </location>
</feature>
<feature type="compositionally biased region" description="Basic residues" evidence="1">
    <location>
        <begin position="338"/>
        <end position="347"/>
    </location>
</feature>
<protein>
    <submittedName>
        <fullName evidence="2">Uncharacterized protein</fullName>
    </submittedName>
</protein>
<evidence type="ECO:0000256" key="1">
    <source>
        <dbReference type="SAM" id="MobiDB-lite"/>
    </source>
</evidence>
<accession>A0A1X6NRZ0</accession>
<feature type="region of interest" description="Disordered" evidence="1">
    <location>
        <begin position="15"/>
        <end position="66"/>
    </location>
</feature>
<name>A0A1X6NRZ0_PORUM</name>